<feature type="compositionally biased region" description="Low complexity" evidence="1">
    <location>
        <begin position="2089"/>
        <end position="2098"/>
    </location>
</feature>
<feature type="compositionally biased region" description="Polar residues" evidence="1">
    <location>
        <begin position="1658"/>
        <end position="1670"/>
    </location>
</feature>
<feature type="region of interest" description="Disordered" evidence="1">
    <location>
        <begin position="350"/>
        <end position="388"/>
    </location>
</feature>
<feature type="region of interest" description="Disordered" evidence="1">
    <location>
        <begin position="957"/>
        <end position="1211"/>
    </location>
</feature>
<protein>
    <submittedName>
        <fullName evidence="2">Uncharacterized protein</fullName>
    </submittedName>
</protein>
<feature type="region of interest" description="Disordered" evidence="1">
    <location>
        <begin position="550"/>
        <end position="591"/>
    </location>
</feature>
<reference evidence="2 3" key="1">
    <citation type="journal article" date="2015" name="PLoS Pathog.">
        <title>Leptomonas seymouri: Adaptations to the Dixenous Life Cycle Analyzed by Genome Sequencing, Transcriptome Profiling and Co-infection with Leishmania donovani.</title>
        <authorList>
            <person name="Kraeva N."/>
            <person name="Butenko A."/>
            <person name="Hlavacova J."/>
            <person name="Kostygov A."/>
            <person name="Myskova J."/>
            <person name="Grybchuk D."/>
            <person name="Lestinova T."/>
            <person name="Votypka J."/>
            <person name="Volf P."/>
            <person name="Opperdoes F."/>
            <person name="Flegontov P."/>
            <person name="Lukes J."/>
            <person name="Yurchenko V."/>
        </authorList>
    </citation>
    <scope>NUCLEOTIDE SEQUENCE [LARGE SCALE GENOMIC DNA]</scope>
    <source>
        <strain evidence="2 3">ATCC 30220</strain>
    </source>
</reference>
<proteinExistence type="predicted"/>
<sequence>MENVFARSERGWSDVAGATPHRIPQDSLYASALRQSTRHPHHLSHAWGAAASPTSPSLDDIRARLHDVMRSIDDTLLGASASPTSSAVPPKLRPFSSAASFDTPPRVARVLGGQEAEERSTTSTALAQRPPTHPHASQRVGASAPPASFSAPSSIGGSTPASTSWPDRRVAAISASAAAGSAHPPPLALREHTLAHPQSFQLSHTMVRGEGPQSTTAGAAGLRSAMAEEGGDEDAAAAGATVGVGLSATYKTTLAYWRSGSDRALHRALTEEKRIHLPVARAADAALTPAPAPSVVSAVSSETTASKYWMPSSRENPCSGAAATATGGARPFNADTDTFTSTCVTTAHSSRSFSSAPTSVHLEGRPALQPVRSASRLSGRSTADAPSNAAYPAVAATRVAHPTLSPTSPASEALTFKRSPAAGEVSVLHSLPQPSTSPSLSARLAVLRAADATQRGALLPFDSARQADHHSGAAAGGCFGDPDTPVPHRGTSVGMREHRDPHGCIEAALHRDAQRKESSVPSKRERNDLYHALAAASHKAAAAVDAAVTHRTSPYTRDRPPFPSPSSQLGNGSNHSNNYADEGARHTGTDGINASCNSDALVHSSNMSRADSPGSVERRNCREMRQDEASRIVALALQRQAAAEEAWRESQTRLRLPPPRPRSASPPLSLGGRSAELVPRHYADEIKGEVEGGGGAGSGCVVTTALLDALQTRLVPHTTSATRTGSGDGELPMQAELAVRERLAARRSEGAALGADDGLAHRLMGQQRQDRLAHLREAVGQEALRQLESEVARHIDVHTDAQERGQASVRASDARRKEAEELHAIRAHAEKLEKLRRRMDRQTAPADPDPAQPTRRSRDACPASAVPLPGAMASASSSLNIPEVSPSMRHALLAVSPQGLAQQHQSNTTGATQQTTAAAVSSDADQDQVPALPVDGVTRLSTAAALTATLVEADLSDDEKAAERPLSSASAASVNYREPTPERVVPSQLKRTSSAGAALADGGDVAPLHSFSKGAENRPQADAAPSRPTRAPPTYAEPQARLHVHSAQYERRESSGSEGSDSIDVSRPDWASSTQLPPSRPPRSAPPPPRVPTPETAASSHREEQCVQQAARSTRTKVAPASAGAADVVASDSPVSPAHANHPPTRHRTPTSHSYTGALSSPLPTMPPVSEARLQHGAGGGNTSAGRSRTLTGHASKHARSPTTSPRASLPIEDAERDLISSSPSAARLHDAVDCDGTDGGTAGGGDGGRSWSPERLASIQSTRLHVSPVRGTAWQGEFASVHGLGASAPLSSSSSSSLSPLTDYVTLSPIASKAQKRVSQATAPERGSQAQTRQTPARQPSTSSTCEASPHGPHAAPYSFAPAAVAAPIRTVHPLLAHERDVREEVNKRTALRASSMLMEHGVSVEVQLASRRLPAVVKLSRDREELLFYLERITEAADAPSLSSTPRTRSPATSPLPVSGSTSAAAEMTRLQPRGAVPPPPPAHPGLSPSWVSRAQPLVPGGVRGPLSTSEDISFAPATATGSVRRPGEGRLSPSSLNRPSFPSLQQPPQPSPSIQRGSLYSVAPSVRPHEGGGAGPTAAPADSLVRHTQVTRSQLSRFVNPLPGAVLPSNHTGAAVDHFAPTGQPPYPQGSSTSPSPRGPQPGQQMSPVPFRKPTLQNLHPSPTLQPHSDHPSRSKLGVPPSARAADAFRSPLPASATSPPPTHPRTVRVRELHHFPCRYARIYLPYGVVGYEEDAGFGGPGTWEDVCGILCGPASYEVLRRYSCPLFASMRVRDCAPYRVYAIIPEFQRIDVPQDAVLLVLDFKRRVDWVLFLLAMCLNMPGHGSDDSNNAASGAGTPSREGKRSSTSSPRQPQRPTLSYGRALWMLAVQRLQRARALRGVNPFESRIAARHNDSQRQATPPRQRRGLLLRAAEQEERGGTTHSSAPRSSTARAARALENESSSRPSSSPQQRALKSATRTSSPGTAPSLRFAAPVATPASLLHSPRRGRVMEQRPLRESGQPPSSLRRAPLPAAAAQPKNSRSSPVLQSSGGGRGARQSGSPQVAALRANRKVLEDFHGRTARASSTEEVPPLYAEETSKPRLRLLTRLARSLKSNRHSSVASGQRASREQK</sequence>
<feature type="region of interest" description="Disordered" evidence="1">
    <location>
        <begin position="897"/>
        <end position="927"/>
    </location>
</feature>
<feature type="compositionally biased region" description="Low complexity" evidence="1">
    <location>
        <begin position="1118"/>
        <end position="1138"/>
    </location>
</feature>
<dbReference type="Proteomes" id="UP000038009">
    <property type="component" value="Unassembled WGS sequence"/>
</dbReference>
<feature type="region of interest" description="Disordered" evidence="1">
    <location>
        <begin position="648"/>
        <end position="673"/>
    </location>
</feature>
<feature type="compositionally biased region" description="Low complexity" evidence="1">
    <location>
        <begin position="1021"/>
        <end position="1034"/>
    </location>
</feature>
<feature type="compositionally biased region" description="Low complexity" evidence="1">
    <location>
        <begin position="141"/>
        <end position="158"/>
    </location>
</feature>
<feature type="region of interest" description="Disordered" evidence="1">
    <location>
        <begin position="208"/>
        <end position="230"/>
    </location>
</feature>
<name>A0A0N1I2E3_LEPSE</name>
<dbReference type="OrthoDB" id="267750at2759"/>
<feature type="compositionally biased region" description="Low complexity" evidence="1">
    <location>
        <begin position="905"/>
        <end position="923"/>
    </location>
</feature>
<gene>
    <name evidence="2" type="ORF">ABL78_6224</name>
</gene>
<feature type="compositionally biased region" description="Polar residues" evidence="1">
    <location>
        <begin position="1184"/>
        <end position="1193"/>
    </location>
</feature>
<dbReference type="OMA" id="CAPYRVY"/>
<feature type="region of interest" description="Disordered" evidence="1">
    <location>
        <begin position="36"/>
        <end position="58"/>
    </location>
</feature>
<evidence type="ECO:0000313" key="2">
    <source>
        <dbReference type="EMBL" id="KPI84731.1"/>
    </source>
</evidence>
<feature type="compositionally biased region" description="Low complexity" evidence="1">
    <location>
        <begin position="1925"/>
        <end position="1957"/>
    </location>
</feature>
<feature type="compositionally biased region" description="Polar residues" evidence="1">
    <location>
        <begin position="1318"/>
        <end position="1348"/>
    </location>
</feature>
<feature type="compositionally biased region" description="Polar residues" evidence="1">
    <location>
        <begin position="565"/>
        <end position="579"/>
    </location>
</feature>
<feature type="region of interest" description="Disordered" evidence="1">
    <location>
        <begin position="1"/>
        <end position="21"/>
    </location>
</feature>
<feature type="region of interest" description="Disordered" evidence="1">
    <location>
        <begin position="1829"/>
        <end position="1861"/>
    </location>
</feature>
<feature type="compositionally biased region" description="Polar residues" evidence="1">
    <location>
        <begin position="1151"/>
        <end position="1163"/>
    </location>
</feature>
<feature type="compositionally biased region" description="Low complexity" evidence="1">
    <location>
        <begin position="1632"/>
        <end position="1651"/>
    </location>
</feature>
<feature type="region of interest" description="Disordered" evidence="1">
    <location>
        <begin position="1612"/>
        <end position="1687"/>
    </location>
</feature>
<feature type="region of interest" description="Disordered" evidence="1">
    <location>
        <begin position="1917"/>
        <end position="2117"/>
    </location>
</feature>
<feature type="region of interest" description="Disordered" evidence="1">
    <location>
        <begin position="836"/>
        <end position="873"/>
    </location>
</feature>
<comment type="caution">
    <text evidence="2">The sequence shown here is derived from an EMBL/GenBank/DDBJ whole genome shotgun (WGS) entry which is preliminary data.</text>
</comment>
<feature type="compositionally biased region" description="Low complexity" evidence="1">
    <location>
        <begin position="1441"/>
        <end position="1459"/>
    </location>
</feature>
<feature type="compositionally biased region" description="Low complexity" evidence="1">
    <location>
        <begin position="995"/>
        <end position="1006"/>
    </location>
</feature>
<feature type="region of interest" description="Disordered" evidence="1">
    <location>
        <begin position="1223"/>
        <end position="1254"/>
    </location>
</feature>
<evidence type="ECO:0000256" key="1">
    <source>
        <dbReference type="SAM" id="MobiDB-lite"/>
    </source>
</evidence>
<feature type="compositionally biased region" description="Low complexity" evidence="1">
    <location>
        <begin position="2006"/>
        <end position="2023"/>
    </location>
</feature>
<accession>A0A0N1I2E3</accession>
<dbReference type="VEuPathDB" id="TriTrypDB:Lsey_0236_0130"/>
<feature type="region of interest" description="Disordered" evidence="1">
    <location>
        <begin position="78"/>
        <end position="165"/>
    </location>
</feature>
<dbReference type="EMBL" id="LJSK01000236">
    <property type="protein sequence ID" value="KPI84731.1"/>
    <property type="molecule type" value="Genomic_DNA"/>
</dbReference>
<feature type="compositionally biased region" description="Pro residues" evidence="1">
    <location>
        <begin position="1078"/>
        <end position="1092"/>
    </location>
</feature>
<evidence type="ECO:0000313" key="3">
    <source>
        <dbReference type="Proteomes" id="UP000038009"/>
    </source>
</evidence>
<feature type="compositionally biased region" description="Low complexity" evidence="1">
    <location>
        <begin position="79"/>
        <end position="90"/>
    </location>
</feature>
<feature type="region of interest" description="Disordered" evidence="1">
    <location>
        <begin position="1440"/>
        <end position="1591"/>
    </location>
</feature>
<keyword evidence="3" id="KW-1185">Reference proteome</keyword>
<feature type="compositionally biased region" description="Low complexity" evidence="1">
    <location>
        <begin position="1849"/>
        <end position="1861"/>
    </location>
</feature>
<organism evidence="2 3">
    <name type="scientific">Leptomonas seymouri</name>
    <dbReference type="NCBI Taxonomy" id="5684"/>
    <lineage>
        <taxon>Eukaryota</taxon>
        <taxon>Discoba</taxon>
        <taxon>Euglenozoa</taxon>
        <taxon>Kinetoplastea</taxon>
        <taxon>Metakinetoplastina</taxon>
        <taxon>Trypanosomatida</taxon>
        <taxon>Trypanosomatidae</taxon>
        <taxon>Leishmaniinae</taxon>
        <taxon>Leptomonas</taxon>
    </lineage>
</organism>
<feature type="region of interest" description="Disordered" evidence="1">
    <location>
        <begin position="1316"/>
        <end position="1356"/>
    </location>
</feature>
<feature type="compositionally biased region" description="Gly residues" evidence="1">
    <location>
        <begin position="1238"/>
        <end position="1249"/>
    </location>
</feature>